<proteinExistence type="predicted"/>
<organism evidence="1 2">
    <name type="scientific">Streptacidiphilus alkalitolerans</name>
    <dbReference type="NCBI Taxonomy" id="3342712"/>
    <lineage>
        <taxon>Bacteria</taxon>
        <taxon>Bacillati</taxon>
        <taxon>Actinomycetota</taxon>
        <taxon>Actinomycetes</taxon>
        <taxon>Kitasatosporales</taxon>
        <taxon>Streptomycetaceae</taxon>
        <taxon>Streptacidiphilus</taxon>
    </lineage>
</organism>
<evidence type="ECO:0000313" key="1">
    <source>
        <dbReference type="EMBL" id="MFC1410858.1"/>
    </source>
</evidence>
<dbReference type="EMBL" id="JBHEZX010000006">
    <property type="protein sequence ID" value="MFC1410858.1"/>
    <property type="molecule type" value="Genomic_DNA"/>
</dbReference>
<sequence length="92" mass="10285">MTRQHHFHLDHAGHSITVDVRSGHAREIELLVDGKEVGSRRERASDAASLPGELPGDPALPFTVRVEHLRHRSHEPSCTVLLDGRELPMAER</sequence>
<keyword evidence="2" id="KW-1185">Reference proteome</keyword>
<name>A0ABV6VB03_9ACTN</name>
<comment type="caution">
    <text evidence="1">The sequence shown here is derived from an EMBL/GenBank/DDBJ whole genome shotgun (WGS) entry which is preliminary data.</text>
</comment>
<accession>A0ABV6VB03</accession>
<evidence type="ECO:0000313" key="2">
    <source>
        <dbReference type="Proteomes" id="UP001592582"/>
    </source>
</evidence>
<dbReference type="Proteomes" id="UP001592582">
    <property type="component" value="Unassembled WGS sequence"/>
</dbReference>
<reference evidence="1 2" key="1">
    <citation type="submission" date="2024-09" db="EMBL/GenBank/DDBJ databases">
        <authorList>
            <person name="Lee S.D."/>
        </authorList>
    </citation>
    <scope>NUCLEOTIDE SEQUENCE [LARGE SCALE GENOMIC DNA]</scope>
    <source>
        <strain evidence="1 2">N1-1</strain>
    </source>
</reference>
<protein>
    <submittedName>
        <fullName evidence="1">Uncharacterized protein</fullName>
    </submittedName>
</protein>
<gene>
    <name evidence="1" type="ORF">ACEZDG_16465</name>
</gene>